<dbReference type="Proteomes" id="UP000473531">
    <property type="component" value="Unassembled WGS sequence"/>
</dbReference>
<evidence type="ECO:0000259" key="1">
    <source>
        <dbReference type="Pfam" id="PF00535"/>
    </source>
</evidence>
<dbReference type="RefSeq" id="WP_160599439.1">
    <property type="nucleotide sequence ID" value="NZ_WTYU01000001.1"/>
</dbReference>
<dbReference type="PANTHER" id="PTHR43685:SF2">
    <property type="entry name" value="GLYCOSYLTRANSFERASE 2-LIKE DOMAIN-CONTAINING PROTEIN"/>
    <property type="match status" value="1"/>
</dbReference>
<gene>
    <name evidence="2" type="ORF">GRI44_00975</name>
</gene>
<keyword evidence="2" id="KW-0808">Transferase</keyword>
<feature type="domain" description="Glycosyltransferase 2-like" evidence="1">
    <location>
        <begin position="21"/>
        <end position="149"/>
    </location>
</feature>
<dbReference type="PANTHER" id="PTHR43685">
    <property type="entry name" value="GLYCOSYLTRANSFERASE"/>
    <property type="match status" value="1"/>
</dbReference>
<organism evidence="2 3">
    <name type="scientific">Allopontixanthobacter confluentis</name>
    <dbReference type="NCBI Taxonomy" id="1849021"/>
    <lineage>
        <taxon>Bacteria</taxon>
        <taxon>Pseudomonadati</taxon>
        <taxon>Pseudomonadota</taxon>
        <taxon>Alphaproteobacteria</taxon>
        <taxon>Sphingomonadales</taxon>
        <taxon>Erythrobacteraceae</taxon>
        <taxon>Allopontixanthobacter</taxon>
    </lineage>
</organism>
<dbReference type="OrthoDB" id="9813349at2"/>
<keyword evidence="3" id="KW-1185">Reference proteome</keyword>
<reference evidence="2 3" key="1">
    <citation type="submission" date="2019-12" db="EMBL/GenBank/DDBJ databases">
        <title>Genomic-based taxomic classification of the family Erythrobacteraceae.</title>
        <authorList>
            <person name="Xu L."/>
        </authorList>
    </citation>
    <scope>NUCLEOTIDE SEQUENCE [LARGE SCALE GENOMIC DNA]</scope>
    <source>
        <strain evidence="2 3">KCTC 52259</strain>
    </source>
</reference>
<comment type="caution">
    <text evidence="2">The sequence shown here is derived from an EMBL/GenBank/DDBJ whole genome shotgun (WGS) entry which is preliminary data.</text>
</comment>
<sequence length="279" mass="32326">MTSNSKTHIAERGGPKIVPVSAVMPVWRGGLLMEDAIASVFTQTFRPQELIVVDDASEDDTVSRIRKLQKVYSPGWLKLKEQQSNMGPASARNRGWNSAKGDFIAFIDADDIWHHRKIEFQYSRFLRDPKIQLHGMGFDYYSTVTSQRDYSVNSFETRAIRLRDQLVRNRFATSGVMLDHRLKERFEDGRSFSEDALLWTMIVANGHSAEVCDLPMVLYRKASFGEGGLSSNMFEMYRGQIENNVYLYKNGVISPWQKLMLDFWSFVKYIIRRIRVLMR</sequence>
<evidence type="ECO:0000313" key="3">
    <source>
        <dbReference type="Proteomes" id="UP000473531"/>
    </source>
</evidence>
<protein>
    <submittedName>
        <fullName evidence="2">Glycosyltransferase</fullName>
    </submittedName>
</protein>
<dbReference type="AlphaFoldDB" id="A0A6L7GB79"/>
<dbReference type="InterPro" id="IPR050834">
    <property type="entry name" value="Glycosyltransf_2"/>
</dbReference>
<accession>A0A6L7GB79</accession>
<dbReference type="Pfam" id="PF00535">
    <property type="entry name" value="Glycos_transf_2"/>
    <property type="match status" value="1"/>
</dbReference>
<name>A0A6L7GB79_9SPHN</name>
<dbReference type="GO" id="GO:0016740">
    <property type="term" value="F:transferase activity"/>
    <property type="evidence" value="ECO:0007669"/>
    <property type="project" value="UniProtKB-KW"/>
</dbReference>
<dbReference type="InterPro" id="IPR001173">
    <property type="entry name" value="Glyco_trans_2-like"/>
</dbReference>
<dbReference type="SUPFAM" id="SSF53448">
    <property type="entry name" value="Nucleotide-diphospho-sugar transferases"/>
    <property type="match status" value="1"/>
</dbReference>
<dbReference type="EMBL" id="WTYU01000001">
    <property type="protein sequence ID" value="MXP13332.1"/>
    <property type="molecule type" value="Genomic_DNA"/>
</dbReference>
<dbReference type="Gene3D" id="3.90.550.10">
    <property type="entry name" value="Spore Coat Polysaccharide Biosynthesis Protein SpsA, Chain A"/>
    <property type="match status" value="1"/>
</dbReference>
<dbReference type="InterPro" id="IPR029044">
    <property type="entry name" value="Nucleotide-diphossugar_trans"/>
</dbReference>
<dbReference type="CDD" id="cd00761">
    <property type="entry name" value="Glyco_tranf_GTA_type"/>
    <property type="match status" value="1"/>
</dbReference>
<evidence type="ECO:0000313" key="2">
    <source>
        <dbReference type="EMBL" id="MXP13332.1"/>
    </source>
</evidence>
<proteinExistence type="predicted"/>